<dbReference type="PROSITE" id="PS51462">
    <property type="entry name" value="NUDIX"/>
    <property type="match status" value="1"/>
</dbReference>
<dbReference type="Proteomes" id="UP001642409">
    <property type="component" value="Unassembled WGS sequence"/>
</dbReference>
<keyword evidence="4" id="KW-1185">Reference proteome</keyword>
<feature type="domain" description="Nudix hydrolase" evidence="1">
    <location>
        <begin position="12"/>
        <end position="167"/>
    </location>
</feature>
<dbReference type="AlphaFoldDB" id="A0AA86TH76"/>
<organism evidence="2">
    <name type="scientific">Hexamita inflata</name>
    <dbReference type="NCBI Taxonomy" id="28002"/>
    <lineage>
        <taxon>Eukaryota</taxon>
        <taxon>Metamonada</taxon>
        <taxon>Diplomonadida</taxon>
        <taxon>Hexamitidae</taxon>
        <taxon>Hexamitinae</taxon>
        <taxon>Hexamita</taxon>
    </lineage>
</organism>
<reference evidence="3 4" key="2">
    <citation type="submission" date="2024-07" db="EMBL/GenBank/DDBJ databases">
        <authorList>
            <person name="Akdeniz Z."/>
        </authorList>
    </citation>
    <scope>NUCLEOTIDE SEQUENCE [LARGE SCALE GENOMIC DNA]</scope>
</reference>
<dbReference type="InterPro" id="IPR000086">
    <property type="entry name" value="NUDIX_hydrolase_dom"/>
</dbReference>
<comment type="caution">
    <text evidence="2">The sequence shown here is derived from an EMBL/GenBank/DDBJ whole genome shotgun (WGS) entry which is preliminary data.</text>
</comment>
<dbReference type="Pfam" id="PF00293">
    <property type="entry name" value="NUDIX"/>
    <property type="match status" value="1"/>
</dbReference>
<protein>
    <recommendedName>
        <fullName evidence="1">Nudix hydrolase domain-containing protein</fullName>
    </recommendedName>
</protein>
<dbReference type="SUPFAM" id="SSF55811">
    <property type="entry name" value="Nudix"/>
    <property type="match status" value="1"/>
</dbReference>
<evidence type="ECO:0000313" key="4">
    <source>
        <dbReference type="Proteomes" id="UP001642409"/>
    </source>
</evidence>
<evidence type="ECO:0000313" key="2">
    <source>
        <dbReference type="EMBL" id="CAI9918429.1"/>
    </source>
</evidence>
<sequence>MTTYNYQDNIEKPVKAAGILFYKQDKGMTKFLLVQRYGDKKKIQHTSEYQDLGGKVEKCDNSIAHIALREALEEVRDMANINEKSCMKQMQKTQNQFYVHNSKYLMYLIEADDIIENLKCDQLYYEPWEHDENHGKTKCMLKWLTIDEVDNLVINQNKIAFDDTGINVRIISVWKRIYKVFPIITYQE</sequence>
<evidence type="ECO:0000313" key="3">
    <source>
        <dbReference type="EMBL" id="CAL6068074.1"/>
    </source>
</evidence>
<gene>
    <name evidence="3" type="ORF">HINF_LOCUS53325</name>
    <name evidence="2" type="ORF">HINF_LOCUS6074</name>
</gene>
<proteinExistence type="predicted"/>
<name>A0AA86TH76_9EUKA</name>
<dbReference type="EMBL" id="CAXDID020000271">
    <property type="protein sequence ID" value="CAL6068074.1"/>
    <property type="molecule type" value="Genomic_DNA"/>
</dbReference>
<evidence type="ECO:0000259" key="1">
    <source>
        <dbReference type="PROSITE" id="PS51462"/>
    </source>
</evidence>
<dbReference type="InterPro" id="IPR015797">
    <property type="entry name" value="NUDIX_hydrolase-like_dom_sf"/>
</dbReference>
<reference evidence="2" key="1">
    <citation type="submission" date="2023-06" db="EMBL/GenBank/DDBJ databases">
        <authorList>
            <person name="Kurt Z."/>
        </authorList>
    </citation>
    <scope>NUCLEOTIDE SEQUENCE</scope>
</reference>
<accession>A0AA86TH76</accession>
<dbReference type="EMBL" id="CATOUU010000158">
    <property type="protein sequence ID" value="CAI9918429.1"/>
    <property type="molecule type" value="Genomic_DNA"/>
</dbReference>
<dbReference type="Gene3D" id="3.90.79.10">
    <property type="entry name" value="Nucleoside Triphosphate Pyrophosphohydrolase"/>
    <property type="match status" value="1"/>
</dbReference>